<feature type="domain" description="Chorismate-utilising enzyme C-terminal" evidence="3">
    <location>
        <begin position="193"/>
        <end position="448"/>
    </location>
</feature>
<evidence type="ECO:0000256" key="1">
    <source>
        <dbReference type="ARBA" id="ARBA00013139"/>
    </source>
</evidence>
<dbReference type="PRINTS" id="PR00095">
    <property type="entry name" value="ANTSNTHASEI"/>
</dbReference>
<dbReference type="GO" id="GO:0046820">
    <property type="term" value="F:4-amino-4-deoxychorismate synthase activity"/>
    <property type="evidence" value="ECO:0007669"/>
    <property type="project" value="UniProtKB-EC"/>
</dbReference>
<accession>A0A2W5MFB1</accession>
<gene>
    <name evidence="5" type="primary">pabB</name>
    <name evidence="5" type="ORF">DI565_10300</name>
</gene>
<comment type="caution">
    <text evidence="5">The sequence shown here is derived from an EMBL/GenBank/DDBJ whole genome shotgun (WGS) entry which is preliminary data.</text>
</comment>
<dbReference type="GO" id="GO:0000162">
    <property type="term" value="P:L-tryptophan biosynthetic process"/>
    <property type="evidence" value="ECO:0007669"/>
    <property type="project" value="TreeGrafter"/>
</dbReference>
<dbReference type="AlphaFoldDB" id="A0A2W5MFB1"/>
<dbReference type="Gene3D" id="3.60.120.10">
    <property type="entry name" value="Anthranilate synthase"/>
    <property type="match status" value="1"/>
</dbReference>
<reference evidence="5 6" key="1">
    <citation type="submission" date="2017-08" db="EMBL/GenBank/DDBJ databases">
        <title>Infants hospitalized years apart are colonized by the same room-sourced microbial strains.</title>
        <authorList>
            <person name="Brooks B."/>
            <person name="Olm M.R."/>
            <person name="Firek B.A."/>
            <person name="Baker R."/>
            <person name="Thomas B.C."/>
            <person name="Morowitz M.J."/>
            <person name="Banfield J.F."/>
        </authorList>
    </citation>
    <scope>NUCLEOTIDE SEQUENCE [LARGE SCALE GENOMIC DNA]</scope>
    <source>
        <strain evidence="5">S2_005_003_R2_43</strain>
    </source>
</reference>
<name>A0A2W5MFB1_ANCNO</name>
<dbReference type="InterPro" id="IPR019999">
    <property type="entry name" value="Anth_synth_I-like"/>
</dbReference>
<organism evidence="5 6">
    <name type="scientific">Ancylobacter novellus</name>
    <name type="common">Thiobacillus novellus</name>
    <dbReference type="NCBI Taxonomy" id="921"/>
    <lineage>
        <taxon>Bacteria</taxon>
        <taxon>Pseudomonadati</taxon>
        <taxon>Pseudomonadota</taxon>
        <taxon>Alphaproteobacteria</taxon>
        <taxon>Hyphomicrobiales</taxon>
        <taxon>Xanthobacteraceae</taxon>
        <taxon>Ancylobacter</taxon>
    </lineage>
</organism>
<dbReference type="InterPro" id="IPR015890">
    <property type="entry name" value="Chorismate_C"/>
</dbReference>
<protein>
    <recommendedName>
        <fullName evidence="1">aminodeoxychorismate synthase</fullName>
        <ecNumber evidence="1">2.6.1.85</ecNumber>
    </recommendedName>
</protein>
<keyword evidence="2" id="KW-0808">Transferase</keyword>
<evidence type="ECO:0000259" key="3">
    <source>
        <dbReference type="Pfam" id="PF00425"/>
    </source>
</evidence>
<evidence type="ECO:0000256" key="2">
    <source>
        <dbReference type="ARBA" id="ARBA00022679"/>
    </source>
</evidence>
<evidence type="ECO:0000259" key="4">
    <source>
        <dbReference type="Pfam" id="PF04715"/>
    </source>
</evidence>
<feature type="domain" description="Anthranilate synthase component I N-terminal" evidence="4">
    <location>
        <begin position="11"/>
        <end position="141"/>
    </location>
</feature>
<dbReference type="Pfam" id="PF00425">
    <property type="entry name" value="Chorismate_bind"/>
    <property type="match status" value="1"/>
</dbReference>
<dbReference type="Proteomes" id="UP000249577">
    <property type="component" value="Unassembled WGS sequence"/>
</dbReference>
<dbReference type="InterPro" id="IPR005802">
    <property type="entry name" value="ADC_synth_comp_1"/>
</dbReference>
<dbReference type="EMBL" id="QFPN01000004">
    <property type="protein sequence ID" value="PZQ16173.1"/>
    <property type="molecule type" value="Genomic_DNA"/>
</dbReference>
<dbReference type="PANTHER" id="PTHR11236">
    <property type="entry name" value="AMINOBENZOATE/ANTHRANILATE SYNTHASE"/>
    <property type="match status" value="1"/>
</dbReference>
<dbReference type="InterPro" id="IPR005801">
    <property type="entry name" value="ADC_synthase"/>
</dbReference>
<dbReference type="GO" id="GO:0009396">
    <property type="term" value="P:folic acid-containing compound biosynthetic process"/>
    <property type="evidence" value="ECO:0007669"/>
    <property type="project" value="InterPro"/>
</dbReference>
<evidence type="ECO:0000313" key="5">
    <source>
        <dbReference type="EMBL" id="PZQ16173.1"/>
    </source>
</evidence>
<evidence type="ECO:0000313" key="6">
    <source>
        <dbReference type="Proteomes" id="UP000249577"/>
    </source>
</evidence>
<dbReference type="InterPro" id="IPR006805">
    <property type="entry name" value="Anth_synth_I_N"/>
</dbReference>
<dbReference type="NCBIfam" id="TIGR00553">
    <property type="entry name" value="pabB"/>
    <property type="match status" value="1"/>
</dbReference>
<dbReference type="EC" id="2.6.1.85" evidence="1"/>
<proteinExistence type="predicted"/>
<dbReference type="PANTHER" id="PTHR11236:SF50">
    <property type="entry name" value="AMINODEOXYCHORISMATE SYNTHASE COMPONENT 1"/>
    <property type="match status" value="1"/>
</dbReference>
<dbReference type="Pfam" id="PF04715">
    <property type="entry name" value="Anth_synt_I_N"/>
    <property type="match status" value="1"/>
</dbReference>
<dbReference type="SUPFAM" id="SSF56322">
    <property type="entry name" value="ADC synthase"/>
    <property type="match status" value="1"/>
</dbReference>
<sequence length="478" mass="51277">MHVQQLPTTDMAALAERLAGLPHVAFLDSAMPHASLGRYSYLAADPYDVLHVGSDAATLGGRRLDGDPLAALGEAMRAQALEQNPDLPPFQGGAIGFIAYEYGRRLERLPEPRVDDLGLPDAVLPLYDWVVACDHAADKAWLISTGAPAPAGQARERRARDRAEAVLARLLRPAEQRPAAPQADLVFRSNFSRAAYVEAIGRTVEYVLAGDIFQANVAQRFLAELPEAFDAWAFYRRLRTRNAAPFAAYLAFGDVTVCSSSPERFVRLEGDRVEARPIKGTSKRWADPHADGSSSRALLDSEKDRAENVMIVDLLRNDLSRVCRPGTVEVPKLCGLETYASVHHLVSVVTGRLREGLGVADLLDASFPGGSITGAPKLRAMEIITELEEHARGVYCGSIGWIGFSGDADFNIAIRTATIAKGKAQFQAGGGITALSDPAAEYDETLTKARALFEAFGGALAGEGETAGARSAKVGGLR</sequence>